<dbReference type="AlphaFoldDB" id="K0TMS5"/>
<proteinExistence type="predicted"/>
<evidence type="ECO:0000313" key="2">
    <source>
        <dbReference type="EMBL" id="EJK72942.1"/>
    </source>
</evidence>
<feature type="compositionally biased region" description="Basic residues" evidence="1">
    <location>
        <begin position="305"/>
        <end position="317"/>
    </location>
</feature>
<feature type="compositionally biased region" description="Low complexity" evidence="1">
    <location>
        <begin position="9"/>
        <end position="37"/>
    </location>
</feature>
<dbReference type="Proteomes" id="UP000266841">
    <property type="component" value="Unassembled WGS sequence"/>
</dbReference>
<reference evidence="2 3" key="1">
    <citation type="journal article" date="2012" name="Genome Biol.">
        <title>Genome and low-iron response of an oceanic diatom adapted to chronic iron limitation.</title>
        <authorList>
            <person name="Lommer M."/>
            <person name="Specht M."/>
            <person name="Roy A.S."/>
            <person name="Kraemer L."/>
            <person name="Andreson R."/>
            <person name="Gutowska M.A."/>
            <person name="Wolf J."/>
            <person name="Bergner S.V."/>
            <person name="Schilhabel M.B."/>
            <person name="Klostermeier U.C."/>
            <person name="Beiko R.G."/>
            <person name="Rosenstiel P."/>
            <person name="Hippler M."/>
            <person name="Laroche J."/>
        </authorList>
    </citation>
    <scope>NUCLEOTIDE SEQUENCE [LARGE SCALE GENOMIC DNA]</scope>
    <source>
        <strain evidence="2 3">CCMP1005</strain>
    </source>
</reference>
<keyword evidence="3" id="KW-1185">Reference proteome</keyword>
<evidence type="ECO:0000313" key="3">
    <source>
        <dbReference type="Proteomes" id="UP000266841"/>
    </source>
</evidence>
<protein>
    <submittedName>
        <fullName evidence="2">Uncharacterized protein</fullName>
    </submittedName>
</protein>
<feature type="compositionally biased region" description="Basic and acidic residues" evidence="1">
    <location>
        <begin position="254"/>
        <end position="273"/>
    </location>
</feature>
<name>K0TMS5_THAOC</name>
<comment type="caution">
    <text evidence="2">The sequence shown here is derived from an EMBL/GenBank/DDBJ whole genome shotgun (WGS) entry which is preliminary data.</text>
</comment>
<sequence length="317" mass="33103">MTDAKAPDAEAPTTTAPASGLIAASAAPAAPAAPQSPGHRMTTRRKGSISVGRCEKTAASRPRRDSEAGSRALAPASDDGTGDERTTDDDDASAPPHHDEAGTGSGASSPRPGRQPGGSSSDGPVRAARRPLEDLYGPYLAGSDRSLDDARSRLQTAIEQTRVLRRAMEDGAYGRFRCVLRPAPDSLRDVVDPILDDPAGARDRLLAEIARVDGEKAAERRTARENGYGPEELAYYGEGLHLVVLPEDTTGDEGQDHHGGKDGKGGGKGEGKEGGSGIDLSVYPDRSPRDPPPAGPSRAWDRASSRRSRRSSRGCGA</sequence>
<feature type="region of interest" description="Disordered" evidence="1">
    <location>
        <begin position="245"/>
        <end position="317"/>
    </location>
</feature>
<dbReference type="OrthoDB" id="49356at2759"/>
<accession>K0TMS5</accession>
<feature type="compositionally biased region" description="Basic and acidic residues" evidence="1">
    <location>
        <begin position="53"/>
        <end position="68"/>
    </location>
</feature>
<feature type="region of interest" description="Disordered" evidence="1">
    <location>
        <begin position="1"/>
        <end position="149"/>
    </location>
</feature>
<evidence type="ECO:0000256" key="1">
    <source>
        <dbReference type="SAM" id="MobiDB-lite"/>
    </source>
</evidence>
<gene>
    <name evidence="2" type="ORF">THAOC_05475</name>
</gene>
<organism evidence="2 3">
    <name type="scientific">Thalassiosira oceanica</name>
    <name type="common">Marine diatom</name>
    <dbReference type="NCBI Taxonomy" id="159749"/>
    <lineage>
        <taxon>Eukaryota</taxon>
        <taxon>Sar</taxon>
        <taxon>Stramenopiles</taxon>
        <taxon>Ochrophyta</taxon>
        <taxon>Bacillariophyta</taxon>
        <taxon>Coscinodiscophyceae</taxon>
        <taxon>Thalassiosirophycidae</taxon>
        <taxon>Thalassiosirales</taxon>
        <taxon>Thalassiosiraceae</taxon>
        <taxon>Thalassiosira</taxon>
    </lineage>
</organism>
<dbReference type="EMBL" id="AGNL01005059">
    <property type="protein sequence ID" value="EJK72942.1"/>
    <property type="molecule type" value="Genomic_DNA"/>
</dbReference>